<comment type="caution">
    <text evidence="1">The sequence shown here is derived from an EMBL/GenBank/DDBJ whole genome shotgun (WGS) entry which is preliminary data.</text>
</comment>
<evidence type="ECO:0000313" key="1">
    <source>
        <dbReference type="EMBL" id="PAU67214.1"/>
    </source>
</evidence>
<proteinExistence type="predicted"/>
<accession>A0A2A2EDB2</accession>
<dbReference type="Proteomes" id="UP000218399">
    <property type="component" value="Unassembled WGS sequence"/>
</dbReference>
<protein>
    <submittedName>
        <fullName evidence="1">Phage protein Gp19/Gp15/Gp42</fullName>
    </submittedName>
</protein>
<keyword evidence="2" id="KW-1185">Reference proteome</keyword>
<dbReference type="AlphaFoldDB" id="A0A2A2EDB2"/>
<dbReference type="EMBL" id="MVOH01000015">
    <property type="protein sequence ID" value="PAU67214.1"/>
    <property type="molecule type" value="Genomic_DNA"/>
</dbReference>
<sequence length="135" mass="14880">MAPYTEPFASVDELEAGWHTLLDSERAKAGVLLVRATRLIRAQCPGWQAAEQSNPGICADVCCAMVQRAMAASGIDMPDGVKQMSQTTGSFQDSYTFDNPSGNLYLRDEERRALSPRRGRAFTLTYAQRFGEVRA</sequence>
<organism evidence="1 2">
    <name type="scientific">Bifidobacterium criceti</name>
    <dbReference type="NCBI Taxonomy" id="1960969"/>
    <lineage>
        <taxon>Bacteria</taxon>
        <taxon>Bacillati</taxon>
        <taxon>Actinomycetota</taxon>
        <taxon>Actinomycetes</taxon>
        <taxon>Bifidobacteriales</taxon>
        <taxon>Bifidobacteriaceae</taxon>
        <taxon>Bifidobacterium</taxon>
    </lineage>
</organism>
<evidence type="ECO:0000313" key="2">
    <source>
        <dbReference type="Proteomes" id="UP000218399"/>
    </source>
</evidence>
<reference evidence="1 2" key="1">
    <citation type="journal article" date="2017" name="ISME J.">
        <title>Unveiling bifidobacterial biogeography across the mammalian branch of the tree of life.</title>
        <authorList>
            <person name="Milani C."/>
            <person name="Mangifesta M."/>
            <person name="Mancabelli L."/>
            <person name="Lugli G.A."/>
            <person name="James K."/>
            <person name="Duranti S."/>
            <person name="Turroni F."/>
            <person name="Ferrario C."/>
            <person name="Ossiprandi M.C."/>
            <person name="van Sinderen D."/>
            <person name="Ventura M."/>
        </authorList>
    </citation>
    <scope>NUCLEOTIDE SEQUENCE [LARGE SCALE GENOMIC DNA]</scope>
    <source>
        <strain evidence="2">Ham19E</strain>
    </source>
</reference>
<gene>
    <name evidence="1" type="ORF">B1526_1298</name>
</gene>
<dbReference type="OrthoDB" id="3194840at2"/>
<dbReference type="RefSeq" id="WP_095615285.1">
    <property type="nucleotide sequence ID" value="NZ_MVOH01000015.1"/>
</dbReference>
<name>A0A2A2EDB2_9BIFI</name>